<evidence type="ECO:0000313" key="4">
    <source>
        <dbReference type="EMBL" id="VAW81189.1"/>
    </source>
</evidence>
<dbReference type="AlphaFoldDB" id="A0A3B0Z4C6"/>
<feature type="transmembrane region" description="Helical" evidence="2">
    <location>
        <begin position="45"/>
        <end position="64"/>
    </location>
</feature>
<keyword evidence="2" id="KW-0472">Membrane</keyword>
<dbReference type="InterPro" id="IPR004089">
    <property type="entry name" value="MCPsignal_dom"/>
</dbReference>
<sequence length="394" mass="42463">MDNSVAVTSSIKLKLIGAMILPIIGFTVLAVLYWQQVPDISKNKVLLAGIISLVLMIVLCWYAYQTWSLSNSQLANTLSDVIISSDFRARCHGSLSTANPISASLNRLLEHIQSQIQEFDGVVKELCQHSSDLSKGYTASVSAINQQGTDVQRVSASMEQFNLVVDDVSRNASAALEVAVTADQGVQTGLSSVDQLVQSVTDLKREVENSVEVTKVLEEETVSIGSVLDVIRGIAEQTNLLALNAAIEAARAGEQGRGFAVVADEVRTLANRTQQSTQEINTMIERLQSGVRNVVGVMDRGKELATQSVTQANSVSETIVSITESVTAINSVNGKVVNAVEEQSLMVREVGDSVNVIHESSSSILLQVEESLAKSETLQQLSQNLKALLSEYRT</sequence>
<dbReference type="FunFam" id="1.10.287.950:FF:000001">
    <property type="entry name" value="Methyl-accepting chemotaxis sensory transducer"/>
    <property type="match status" value="1"/>
</dbReference>
<dbReference type="EMBL" id="UOFL01000212">
    <property type="protein sequence ID" value="VAW81189.1"/>
    <property type="molecule type" value="Genomic_DNA"/>
</dbReference>
<organism evidence="4">
    <name type="scientific">hydrothermal vent metagenome</name>
    <dbReference type="NCBI Taxonomy" id="652676"/>
    <lineage>
        <taxon>unclassified sequences</taxon>
        <taxon>metagenomes</taxon>
        <taxon>ecological metagenomes</taxon>
    </lineage>
</organism>
<proteinExistence type="predicted"/>
<dbReference type="PANTHER" id="PTHR32089">
    <property type="entry name" value="METHYL-ACCEPTING CHEMOTAXIS PROTEIN MCPB"/>
    <property type="match status" value="1"/>
</dbReference>
<evidence type="ECO:0000259" key="3">
    <source>
        <dbReference type="PROSITE" id="PS50111"/>
    </source>
</evidence>
<accession>A0A3B0Z4C6</accession>
<protein>
    <submittedName>
        <fullName evidence="4">Methyl-accepting chemotaxis sensor/transducer protein</fullName>
    </submittedName>
</protein>
<reference evidence="4" key="1">
    <citation type="submission" date="2018-06" db="EMBL/GenBank/DDBJ databases">
        <authorList>
            <person name="Zhirakovskaya E."/>
        </authorList>
    </citation>
    <scope>NUCLEOTIDE SEQUENCE</scope>
</reference>
<dbReference type="Gene3D" id="1.10.287.950">
    <property type="entry name" value="Methyl-accepting chemotaxis protein"/>
    <property type="match status" value="1"/>
</dbReference>
<dbReference type="SMART" id="SM00283">
    <property type="entry name" value="MA"/>
    <property type="match status" value="1"/>
</dbReference>
<keyword evidence="2" id="KW-1133">Transmembrane helix</keyword>
<feature type="domain" description="Methyl-accepting transducer" evidence="3">
    <location>
        <begin position="122"/>
        <end position="358"/>
    </location>
</feature>
<dbReference type="Pfam" id="PF00015">
    <property type="entry name" value="MCPsignal"/>
    <property type="match status" value="1"/>
</dbReference>
<name>A0A3B0Z4C6_9ZZZZ</name>
<keyword evidence="1" id="KW-0807">Transducer</keyword>
<dbReference type="GO" id="GO:0016020">
    <property type="term" value="C:membrane"/>
    <property type="evidence" value="ECO:0007669"/>
    <property type="project" value="InterPro"/>
</dbReference>
<dbReference type="SUPFAM" id="SSF58104">
    <property type="entry name" value="Methyl-accepting chemotaxis protein (MCP) signaling domain"/>
    <property type="match status" value="1"/>
</dbReference>
<dbReference type="GO" id="GO:0007165">
    <property type="term" value="P:signal transduction"/>
    <property type="evidence" value="ECO:0007669"/>
    <property type="project" value="UniProtKB-KW"/>
</dbReference>
<keyword evidence="2" id="KW-0812">Transmembrane</keyword>
<gene>
    <name evidence="4" type="ORF">MNBD_GAMMA12-3475</name>
</gene>
<evidence type="ECO:0000256" key="2">
    <source>
        <dbReference type="SAM" id="Phobius"/>
    </source>
</evidence>
<dbReference type="PROSITE" id="PS50111">
    <property type="entry name" value="CHEMOTAXIS_TRANSDUC_2"/>
    <property type="match status" value="1"/>
</dbReference>
<dbReference type="PANTHER" id="PTHR32089:SF112">
    <property type="entry name" value="LYSOZYME-LIKE PROTEIN-RELATED"/>
    <property type="match status" value="1"/>
</dbReference>
<feature type="transmembrane region" description="Helical" evidence="2">
    <location>
        <begin position="15"/>
        <end position="33"/>
    </location>
</feature>
<evidence type="ECO:0000256" key="1">
    <source>
        <dbReference type="ARBA" id="ARBA00023224"/>
    </source>
</evidence>